<feature type="transmembrane region" description="Helical" evidence="7">
    <location>
        <begin position="95"/>
        <end position="118"/>
    </location>
</feature>
<evidence type="ECO:0000313" key="9">
    <source>
        <dbReference type="Proteomes" id="UP000184334"/>
    </source>
</evidence>
<feature type="transmembrane region" description="Helical" evidence="7">
    <location>
        <begin position="20"/>
        <end position="39"/>
    </location>
</feature>
<protein>
    <submittedName>
        <fullName evidence="8">Efflux protein, MATE family</fullName>
    </submittedName>
</protein>
<dbReference type="InterPro" id="IPR052031">
    <property type="entry name" value="Membrane_Transporter-Flippase"/>
</dbReference>
<accession>A0A1M4SYQ1</accession>
<dbReference type="RefSeq" id="WP_072862717.1">
    <property type="nucleotide sequence ID" value="NZ_FQUI01000003.1"/>
</dbReference>
<dbReference type="GO" id="GO:0005886">
    <property type="term" value="C:plasma membrane"/>
    <property type="evidence" value="ECO:0007669"/>
    <property type="project" value="UniProtKB-SubCell"/>
</dbReference>
<feature type="transmembrane region" description="Helical" evidence="7">
    <location>
        <begin position="320"/>
        <end position="341"/>
    </location>
</feature>
<dbReference type="GO" id="GO:0042910">
    <property type="term" value="F:xenobiotic transmembrane transporter activity"/>
    <property type="evidence" value="ECO:0007669"/>
    <property type="project" value="InterPro"/>
</dbReference>
<reference evidence="8" key="1">
    <citation type="submission" date="2016-11" db="EMBL/GenBank/DDBJ databases">
        <authorList>
            <person name="Varghese N."/>
            <person name="Submissions S."/>
        </authorList>
    </citation>
    <scope>NUCLEOTIDE SEQUENCE [LARGE SCALE GENOMIC DNA]</scope>
    <source>
        <strain evidence="8">DSM 16785</strain>
    </source>
</reference>
<dbReference type="PIRSF" id="PIRSF006603">
    <property type="entry name" value="DinF"/>
    <property type="match status" value="1"/>
</dbReference>
<keyword evidence="9" id="KW-1185">Reference proteome</keyword>
<keyword evidence="2" id="KW-0813">Transport</keyword>
<keyword evidence="3" id="KW-1003">Cell membrane</keyword>
<dbReference type="STRING" id="1122195.SAMN02745164_00304"/>
<evidence type="ECO:0000256" key="4">
    <source>
        <dbReference type="ARBA" id="ARBA00022692"/>
    </source>
</evidence>
<evidence type="ECO:0000256" key="5">
    <source>
        <dbReference type="ARBA" id="ARBA00022989"/>
    </source>
</evidence>
<dbReference type="PANTHER" id="PTHR43549">
    <property type="entry name" value="MULTIDRUG RESISTANCE PROTEIN YPNP-RELATED"/>
    <property type="match status" value="1"/>
</dbReference>
<organism evidence="8 9">
    <name type="scientific">Marinitoga hydrogenitolerans (strain DSM 16785 / JCM 12826 / AT1271)</name>
    <dbReference type="NCBI Taxonomy" id="1122195"/>
    <lineage>
        <taxon>Bacteria</taxon>
        <taxon>Thermotogati</taxon>
        <taxon>Thermotogota</taxon>
        <taxon>Thermotogae</taxon>
        <taxon>Petrotogales</taxon>
        <taxon>Petrotogaceae</taxon>
        <taxon>Marinitoga</taxon>
    </lineage>
</organism>
<dbReference type="NCBIfam" id="TIGR00797">
    <property type="entry name" value="matE"/>
    <property type="match status" value="1"/>
</dbReference>
<evidence type="ECO:0000256" key="2">
    <source>
        <dbReference type="ARBA" id="ARBA00022448"/>
    </source>
</evidence>
<feature type="transmembrane region" description="Helical" evidence="7">
    <location>
        <begin position="361"/>
        <end position="382"/>
    </location>
</feature>
<evidence type="ECO:0000256" key="6">
    <source>
        <dbReference type="ARBA" id="ARBA00023136"/>
    </source>
</evidence>
<proteinExistence type="predicted"/>
<dbReference type="Pfam" id="PF01554">
    <property type="entry name" value="MatE"/>
    <property type="match status" value="2"/>
</dbReference>
<keyword evidence="6 7" id="KW-0472">Membrane</keyword>
<dbReference type="OrthoDB" id="9811110at2"/>
<gene>
    <name evidence="8" type="ORF">SAMN02745164_00304</name>
</gene>
<feature type="transmembrane region" description="Helical" evidence="7">
    <location>
        <begin position="168"/>
        <end position="190"/>
    </location>
</feature>
<dbReference type="Proteomes" id="UP000184334">
    <property type="component" value="Unassembled WGS sequence"/>
</dbReference>
<feature type="transmembrane region" description="Helical" evidence="7">
    <location>
        <begin position="241"/>
        <end position="265"/>
    </location>
</feature>
<dbReference type="PANTHER" id="PTHR43549:SF2">
    <property type="entry name" value="MULTIDRUG RESISTANCE PROTEIN NORM-RELATED"/>
    <property type="match status" value="1"/>
</dbReference>
<evidence type="ECO:0000313" key="8">
    <source>
        <dbReference type="EMBL" id="SHE37342.1"/>
    </source>
</evidence>
<keyword evidence="4 7" id="KW-0812">Transmembrane</keyword>
<dbReference type="AlphaFoldDB" id="A0A1M4SYQ1"/>
<comment type="caution">
    <text evidence="8">The sequence shown here is derived from an EMBL/GenBank/DDBJ whole genome shotgun (WGS) entry which is preliminary data.</text>
</comment>
<dbReference type="EMBL" id="FQUI01000003">
    <property type="protein sequence ID" value="SHE37342.1"/>
    <property type="molecule type" value="Genomic_DNA"/>
</dbReference>
<evidence type="ECO:0000256" key="1">
    <source>
        <dbReference type="ARBA" id="ARBA00004651"/>
    </source>
</evidence>
<comment type="subcellular location">
    <subcellularLocation>
        <location evidence="1">Cell membrane</location>
        <topology evidence="1">Multi-pass membrane protein</topology>
    </subcellularLocation>
</comment>
<keyword evidence="5 7" id="KW-1133">Transmembrane helix</keyword>
<sequence>MEKDTKGTILLKGDPKKAIIKLSIPLILAMLVQTLYNLIDSIWVAGLGSNALAAIGLYFPIFMIVISLASGLGVGASSAISRKIGEKDKSGADSAAIISIFLSIIIGVITTIVFLTSIRSILTSLGTSKKTLQLSLDYAYILIFFSPLLIFNNTANGILRGEGDAKKAMYAIAAGSLLNIGLDPLFIYGFKLGIKGAAYATVISFGISTLLIIYWMFIKKDTYLTITFKDYKYDSKILKDILKVGIPASLSQISMSVAIFVLNIFAVKAGGDLGVAVFTSSWRIINFGTVPLIGIAMAVTSVTGAAYGQKNSKKLSDAHLFSIKFGEIISFFVMTIIFVFSPQIAKLFTYSKGSSVIYNDLVIALKVMSLFLPGVPFGMFTSSMFQGIGQGIKSFVASIYRTLIMQVFFSWLYVFALNFGLIGVWWGIVTGNAASSIITFTWGRVTINKIKYLDKK</sequence>
<feature type="transmembrane region" description="Helical" evidence="7">
    <location>
        <begin position="285"/>
        <end position="308"/>
    </location>
</feature>
<dbReference type="InterPro" id="IPR048279">
    <property type="entry name" value="MdtK-like"/>
</dbReference>
<feature type="transmembrane region" description="Helical" evidence="7">
    <location>
        <begin position="196"/>
        <end position="217"/>
    </location>
</feature>
<evidence type="ECO:0000256" key="7">
    <source>
        <dbReference type="SAM" id="Phobius"/>
    </source>
</evidence>
<name>A0A1M4SYQ1_MARH1</name>
<evidence type="ECO:0000256" key="3">
    <source>
        <dbReference type="ARBA" id="ARBA00022475"/>
    </source>
</evidence>
<dbReference type="CDD" id="cd13147">
    <property type="entry name" value="MATE_MJ0709_like"/>
    <property type="match status" value="1"/>
</dbReference>
<feature type="transmembrane region" description="Helical" evidence="7">
    <location>
        <begin position="138"/>
        <end position="156"/>
    </location>
</feature>
<dbReference type="InterPro" id="IPR002528">
    <property type="entry name" value="MATE_fam"/>
</dbReference>
<feature type="transmembrane region" description="Helical" evidence="7">
    <location>
        <begin position="51"/>
        <end position="74"/>
    </location>
</feature>
<dbReference type="GO" id="GO:0015297">
    <property type="term" value="F:antiporter activity"/>
    <property type="evidence" value="ECO:0007669"/>
    <property type="project" value="InterPro"/>
</dbReference>